<evidence type="ECO:0000256" key="5">
    <source>
        <dbReference type="SAM" id="Phobius"/>
    </source>
</evidence>
<comment type="subcellular location">
    <subcellularLocation>
        <location evidence="1">Membrane</location>
        <topology evidence="1">Multi-pass membrane protein</topology>
    </subcellularLocation>
</comment>
<name>A0A917C3L2_9HYPH</name>
<keyword evidence="3 5" id="KW-1133">Transmembrane helix</keyword>
<feature type="transmembrane region" description="Helical" evidence="5">
    <location>
        <begin position="176"/>
        <end position="197"/>
    </location>
</feature>
<feature type="transmembrane region" description="Helical" evidence="5">
    <location>
        <begin position="137"/>
        <end position="155"/>
    </location>
</feature>
<protein>
    <recommendedName>
        <fullName evidence="6">Integral membrane bound transporter domain-containing protein</fullName>
    </recommendedName>
</protein>
<dbReference type="AlphaFoldDB" id="A0A917C3L2"/>
<reference evidence="7" key="2">
    <citation type="submission" date="2020-09" db="EMBL/GenBank/DDBJ databases">
        <authorList>
            <person name="Sun Q."/>
            <person name="Sedlacek I."/>
        </authorList>
    </citation>
    <scope>NUCLEOTIDE SEQUENCE</scope>
    <source>
        <strain evidence="7">CCM 7897</strain>
    </source>
</reference>
<evidence type="ECO:0000256" key="1">
    <source>
        <dbReference type="ARBA" id="ARBA00004141"/>
    </source>
</evidence>
<feature type="transmembrane region" description="Helical" evidence="5">
    <location>
        <begin position="305"/>
        <end position="326"/>
    </location>
</feature>
<dbReference type="GO" id="GO:0016020">
    <property type="term" value="C:membrane"/>
    <property type="evidence" value="ECO:0007669"/>
    <property type="project" value="UniProtKB-SubCell"/>
</dbReference>
<feature type="transmembrane region" description="Helical" evidence="5">
    <location>
        <begin position="108"/>
        <end position="125"/>
    </location>
</feature>
<dbReference type="InterPro" id="IPR049453">
    <property type="entry name" value="Memb_transporter_dom"/>
</dbReference>
<evidence type="ECO:0000256" key="4">
    <source>
        <dbReference type="ARBA" id="ARBA00023136"/>
    </source>
</evidence>
<evidence type="ECO:0000256" key="2">
    <source>
        <dbReference type="ARBA" id="ARBA00022692"/>
    </source>
</evidence>
<keyword evidence="4 5" id="KW-0472">Membrane</keyword>
<gene>
    <name evidence="7" type="ORF">GCM10007301_33060</name>
</gene>
<dbReference type="Pfam" id="PF13515">
    <property type="entry name" value="FUSC_2"/>
    <property type="match status" value="2"/>
</dbReference>
<keyword evidence="8" id="KW-1185">Reference proteome</keyword>
<proteinExistence type="predicted"/>
<evidence type="ECO:0000313" key="8">
    <source>
        <dbReference type="Proteomes" id="UP000606044"/>
    </source>
</evidence>
<dbReference type="Proteomes" id="UP000606044">
    <property type="component" value="Unassembled WGS sequence"/>
</dbReference>
<dbReference type="RefSeq" id="WP_188580494.1">
    <property type="nucleotide sequence ID" value="NZ_BMCT01000004.1"/>
</dbReference>
<keyword evidence="2 5" id="KW-0812">Transmembrane</keyword>
<feature type="transmembrane region" description="Helical" evidence="5">
    <location>
        <begin position="237"/>
        <end position="263"/>
    </location>
</feature>
<accession>A0A917C3L2</accession>
<dbReference type="EMBL" id="BMCT01000004">
    <property type="protein sequence ID" value="GGF70692.1"/>
    <property type="molecule type" value="Genomic_DNA"/>
</dbReference>
<feature type="domain" description="Integral membrane bound transporter" evidence="6">
    <location>
        <begin position="23"/>
        <end position="150"/>
    </location>
</feature>
<feature type="transmembrane region" description="Helical" evidence="5">
    <location>
        <begin position="20"/>
        <end position="45"/>
    </location>
</feature>
<comment type="caution">
    <text evidence="7">The sequence shown here is derived from an EMBL/GenBank/DDBJ whole genome shotgun (WGS) entry which is preliminary data.</text>
</comment>
<feature type="transmembrane region" description="Helical" evidence="5">
    <location>
        <begin position="57"/>
        <end position="76"/>
    </location>
</feature>
<evidence type="ECO:0000256" key="3">
    <source>
        <dbReference type="ARBA" id="ARBA00022989"/>
    </source>
</evidence>
<evidence type="ECO:0000313" key="7">
    <source>
        <dbReference type="EMBL" id="GGF70692.1"/>
    </source>
</evidence>
<feature type="domain" description="Integral membrane bound transporter" evidence="6">
    <location>
        <begin position="192"/>
        <end position="316"/>
    </location>
</feature>
<feature type="transmembrane region" description="Helical" evidence="5">
    <location>
        <begin position="82"/>
        <end position="101"/>
    </location>
</feature>
<evidence type="ECO:0000259" key="6">
    <source>
        <dbReference type="Pfam" id="PF13515"/>
    </source>
</evidence>
<organism evidence="7 8">
    <name type="scientific">Azorhizobium oxalatiphilum</name>
    <dbReference type="NCBI Taxonomy" id="980631"/>
    <lineage>
        <taxon>Bacteria</taxon>
        <taxon>Pseudomonadati</taxon>
        <taxon>Pseudomonadota</taxon>
        <taxon>Alphaproteobacteria</taxon>
        <taxon>Hyphomicrobiales</taxon>
        <taxon>Xanthobacteraceae</taxon>
        <taxon>Azorhizobium</taxon>
    </lineage>
</organism>
<reference evidence="7" key="1">
    <citation type="journal article" date="2014" name="Int. J. Syst. Evol. Microbiol.">
        <title>Complete genome sequence of Corynebacterium casei LMG S-19264T (=DSM 44701T), isolated from a smear-ripened cheese.</title>
        <authorList>
            <consortium name="US DOE Joint Genome Institute (JGI-PGF)"/>
            <person name="Walter F."/>
            <person name="Albersmeier A."/>
            <person name="Kalinowski J."/>
            <person name="Ruckert C."/>
        </authorList>
    </citation>
    <scope>NUCLEOTIDE SEQUENCE</scope>
    <source>
        <strain evidence="7">CCM 7897</strain>
    </source>
</reference>
<sequence length="332" mass="35168">MAPAPSAWSARQGLITASSVLAAVGLAAFLGLQDLWWAAISAWVVANPDMTALWRKIAMRLAGTFVGLTVGYALAVAMEGQVLFQALALFIICAIGSYLRFTSRFGYAWFYGMITLMLMIAVSIMEPQVLFSFAQFRFAEISCGVFAVAFVHTIARAGTAPPPHAPATPHTPDLDLTRLALVAGLTAVAMVALWSWFDIPSMPQAMGSSLAVLDRDFATINVRARQRFLGCALGGGLGLLALLLPLEVLPLYAVTLFAGLFYFSRLHHGGGAHSYVGTQGGIAFITALVSGSGPPAELLPVVERLGGITVGVVLMVTIAQVLALLMRRTARA</sequence>